<feature type="transmembrane region" description="Helical" evidence="1">
    <location>
        <begin position="21"/>
        <end position="39"/>
    </location>
</feature>
<keyword evidence="1" id="KW-0472">Membrane</keyword>
<feature type="transmembrane region" description="Helical" evidence="1">
    <location>
        <begin position="45"/>
        <end position="67"/>
    </location>
</feature>
<gene>
    <name evidence="2" type="ORF">QP029_06355</name>
</gene>
<evidence type="ECO:0008006" key="4">
    <source>
        <dbReference type="Google" id="ProtNLM"/>
    </source>
</evidence>
<keyword evidence="1" id="KW-1133">Transmembrane helix</keyword>
<keyword evidence="1" id="KW-0812">Transmembrane</keyword>
<evidence type="ECO:0000256" key="1">
    <source>
        <dbReference type="SAM" id="Phobius"/>
    </source>
</evidence>
<dbReference type="RefSeq" id="WP_284875963.1">
    <property type="nucleotide sequence ID" value="NZ_CP126970.1"/>
</dbReference>
<accession>A0ABY8VRW7</accession>
<evidence type="ECO:0000313" key="2">
    <source>
        <dbReference type="EMBL" id="WIM71393.1"/>
    </source>
</evidence>
<reference evidence="2 3" key="1">
    <citation type="submission" date="2023-05" db="EMBL/GenBank/DDBJ databases">
        <title>Corynebacterium suedekumii sp. nov. and Corynebacterium breve sp. nov. isolated from raw cow's milk.</title>
        <authorList>
            <person name="Baer M.K."/>
            <person name="Mehl L."/>
            <person name="Hellmuth R."/>
            <person name="Marke G."/>
            <person name="Lipski A."/>
        </authorList>
    </citation>
    <scope>NUCLEOTIDE SEQUENCE [LARGE SCALE GENOMIC DNA]</scope>
    <source>
        <strain evidence="2 3">LM112</strain>
    </source>
</reference>
<organism evidence="2 3">
    <name type="scientific">Corynebacterium suedekumii</name>
    <dbReference type="NCBI Taxonomy" id="3049801"/>
    <lineage>
        <taxon>Bacteria</taxon>
        <taxon>Bacillati</taxon>
        <taxon>Actinomycetota</taxon>
        <taxon>Actinomycetes</taxon>
        <taxon>Mycobacteriales</taxon>
        <taxon>Corynebacteriaceae</taxon>
        <taxon>Corynebacterium</taxon>
    </lineage>
</organism>
<evidence type="ECO:0000313" key="3">
    <source>
        <dbReference type="Proteomes" id="UP001238805"/>
    </source>
</evidence>
<name>A0ABY8VRW7_9CORY</name>
<dbReference type="Proteomes" id="UP001238805">
    <property type="component" value="Chromosome"/>
</dbReference>
<sequence length="85" mass="9919">MTGPHGEKLARDDDRRYTFQPGRVVVAALIFTAIVIWQADLYWGWWLPAFLFIAGLFAAMHSFYNWANIRLNRMGRRARDAGQEF</sequence>
<keyword evidence="3" id="KW-1185">Reference proteome</keyword>
<protein>
    <recommendedName>
        <fullName evidence="4">2TM domain-containing protein</fullName>
    </recommendedName>
</protein>
<dbReference type="EMBL" id="CP126970">
    <property type="protein sequence ID" value="WIM71393.1"/>
    <property type="molecule type" value="Genomic_DNA"/>
</dbReference>
<proteinExistence type="predicted"/>